<reference evidence="16" key="1">
    <citation type="submission" date="2022-11" db="UniProtKB">
        <authorList>
            <consortium name="WormBaseParasite"/>
        </authorList>
    </citation>
    <scope>IDENTIFICATION</scope>
</reference>
<evidence type="ECO:0000256" key="1">
    <source>
        <dbReference type="ARBA" id="ARBA00004141"/>
    </source>
</evidence>
<dbReference type="PANTHER" id="PTHR18945">
    <property type="entry name" value="NEUROTRANSMITTER GATED ION CHANNEL"/>
    <property type="match status" value="1"/>
</dbReference>
<keyword evidence="5 12" id="KW-0812">Transmembrane</keyword>
<feature type="transmembrane region" description="Helical" evidence="12">
    <location>
        <begin position="83"/>
        <end position="105"/>
    </location>
</feature>
<feature type="domain" description="Neurotransmitter-gated ion-channel ligand-binding" evidence="13">
    <location>
        <begin position="1"/>
        <end position="82"/>
    </location>
</feature>
<accession>A0A914HC43</accession>
<evidence type="ECO:0000313" key="16">
    <source>
        <dbReference type="WBParaSite" id="Gr19_v10_g16144.t1"/>
    </source>
</evidence>
<dbReference type="PRINTS" id="PR00253">
    <property type="entry name" value="GABAARECEPTR"/>
</dbReference>
<evidence type="ECO:0000256" key="8">
    <source>
        <dbReference type="ARBA" id="ARBA00023065"/>
    </source>
</evidence>
<dbReference type="GO" id="GO:0005230">
    <property type="term" value="F:extracellular ligand-gated monoatomic ion channel activity"/>
    <property type="evidence" value="ECO:0007669"/>
    <property type="project" value="InterPro"/>
</dbReference>
<dbReference type="InterPro" id="IPR036719">
    <property type="entry name" value="Neuro-gated_channel_TM_sf"/>
</dbReference>
<keyword evidence="3" id="KW-0813">Transport</keyword>
<keyword evidence="4" id="KW-1003">Cell membrane</keyword>
<dbReference type="SUPFAM" id="SSF90112">
    <property type="entry name" value="Neurotransmitter-gated ion-channel transmembrane pore"/>
    <property type="match status" value="1"/>
</dbReference>
<evidence type="ECO:0000256" key="10">
    <source>
        <dbReference type="ARBA" id="ARBA00023303"/>
    </source>
</evidence>
<evidence type="ECO:0000259" key="14">
    <source>
        <dbReference type="Pfam" id="PF02932"/>
    </source>
</evidence>
<dbReference type="AlphaFoldDB" id="A0A914HC43"/>
<feature type="region of interest" description="Disordered" evidence="11">
    <location>
        <begin position="218"/>
        <end position="323"/>
    </location>
</feature>
<dbReference type="Proteomes" id="UP000887572">
    <property type="component" value="Unplaced"/>
</dbReference>
<feature type="compositionally biased region" description="Basic and acidic residues" evidence="11">
    <location>
        <begin position="293"/>
        <end position="302"/>
    </location>
</feature>
<dbReference type="InterPro" id="IPR006028">
    <property type="entry name" value="GABAA/Glycine_rcpt"/>
</dbReference>
<dbReference type="FunFam" id="2.70.170.10:FF:000074">
    <property type="entry name" value="Uncharacterized protein"/>
    <property type="match status" value="1"/>
</dbReference>
<dbReference type="FunFam" id="1.20.58.390:FF:000076">
    <property type="entry name" value="Glutamate-gated chloride channel, putative"/>
    <property type="match status" value="1"/>
</dbReference>
<keyword evidence="8" id="KW-0406">Ion transport</keyword>
<sequence length="572" mass="64856">MCPMDLTLFPFDSQTCKLGIESYGYTSDQVTYGWSQGQREALKLHKIRLPDFRIKEAFVTSQLESYATGNYSRLYVCFVFSRSAGFCFLQLIIPSTAVVITSWVSLWMENETSFQDMISIILTITFLLFSYNEVMPRVSYLKALDIWLAVCFMIVFLSLIKLAIMKYMRQRICTVAGGAQPCPASLLGGMLPLIQFSAGQMIGGTAAAAAGGPPFSSSRNHFVGGANNDMTTRPPTPPPTMRSSFQFATNSVLSPHQRVHHQHQLQRLQQQLAPNRRSSRHAENGAGGAVMAHSRESRHSSEEDTLQQQQQQRHNRTRQQSTISQGLEMSLDGACLPQLMLAQNAGRRKGGSGSMDSAIQPYQTPIATLAAAQMHLPLNESSLRQLQQQTLYQAHQLQLQVQLHALQREQRRRERHARREQERLKPQQQQQVKRRLHNHHKDCNDNVLPPNGNGTGAGRSAQATKRSPVNAIRIGIESSSSDSSTESDAVLRRHRLRRRERRLFFGMFDEFGNVEFSASFIRRFHWVTQMSFFFFFVLFCLYFFLVYPNSRTTSTDPACKREEAEWFASIPA</sequence>
<feature type="compositionally biased region" description="Basic and acidic residues" evidence="11">
    <location>
        <begin position="408"/>
        <end position="425"/>
    </location>
</feature>
<dbReference type="InterPro" id="IPR006201">
    <property type="entry name" value="Neur_channel"/>
</dbReference>
<keyword evidence="10" id="KW-0407">Ion channel</keyword>
<keyword evidence="7 12" id="KW-1133">Transmembrane helix</keyword>
<evidence type="ECO:0000256" key="7">
    <source>
        <dbReference type="ARBA" id="ARBA00022989"/>
    </source>
</evidence>
<dbReference type="PROSITE" id="PS00236">
    <property type="entry name" value="NEUROTR_ION_CHANNEL"/>
    <property type="match status" value="1"/>
</dbReference>
<keyword evidence="9 12" id="KW-0472">Membrane</keyword>
<evidence type="ECO:0000256" key="2">
    <source>
        <dbReference type="ARBA" id="ARBA00004236"/>
    </source>
</evidence>
<name>A0A914HC43_GLORO</name>
<comment type="subcellular location">
    <subcellularLocation>
        <location evidence="2">Cell membrane</location>
    </subcellularLocation>
    <subcellularLocation>
        <location evidence="1">Membrane</location>
        <topology evidence="1">Multi-pass membrane protein</topology>
    </subcellularLocation>
</comment>
<evidence type="ECO:0000256" key="11">
    <source>
        <dbReference type="SAM" id="MobiDB-lite"/>
    </source>
</evidence>
<organism evidence="15 16">
    <name type="scientific">Globodera rostochiensis</name>
    <name type="common">Golden nematode worm</name>
    <name type="synonym">Heterodera rostochiensis</name>
    <dbReference type="NCBI Taxonomy" id="31243"/>
    <lineage>
        <taxon>Eukaryota</taxon>
        <taxon>Metazoa</taxon>
        <taxon>Ecdysozoa</taxon>
        <taxon>Nematoda</taxon>
        <taxon>Chromadorea</taxon>
        <taxon>Rhabditida</taxon>
        <taxon>Tylenchina</taxon>
        <taxon>Tylenchomorpha</taxon>
        <taxon>Tylenchoidea</taxon>
        <taxon>Heteroderidae</taxon>
        <taxon>Heteroderinae</taxon>
        <taxon>Globodera</taxon>
    </lineage>
</organism>
<dbReference type="Gene3D" id="1.20.58.390">
    <property type="entry name" value="Neurotransmitter-gated ion-channel transmembrane domain"/>
    <property type="match status" value="1"/>
</dbReference>
<feature type="domain" description="Neurotransmitter-gated ion-channel transmembrane" evidence="14">
    <location>
        <begin position="91"/>
        <end position="171"/>
    </location>
</feature>
<evidence type="ECO:0000256" key="12">
    <source>
        <dbReference type="SAM" id="Phobius"/>
    </source>
</evidence>
<dbReference type="Gene3D" id="2.70.170.10">
    <property type="entry name" value="Neurotransmitter-gated ion-channel ligand-binding domain"/>
    <property type="match status" value="1"/>
</dbReference>
<dbReference type="InterPro" id="IPR018000">
    <property type="entry name" value="Neurotransmitter_ion_chnl_CS"/>
</dbReference>
<feature type="transmembrane region" description="Helical" evidence="12">
    <location>
        <begin position="146"/>
        <end position="164"/>
    </location>
</feature>
<evidence type="ECO:0000256" key="5">
    <source>
        <dbReference type="ARBA" id="ARBA00022692"/>
    </source>
</evidence>
<dbReference type="InterPro" id="IPR038050">
    <property type="entry name" value="Neuro_actylchol_rec"/>
</dbReference>
<dbReference type="GO" id="GO:0005886">
    <property type="term" value="C:plasma membrane"/>
    <property type="evidence" value="ECO:0007669"/>
    <property type="project" value="UniProtKB-SubCell"/>
</dbReference>
<feature type="region of interest" description="Disordered" evidence="11">
    <location>
        <begin position="408"/>
        <end position="468"/>
    </location>
</feature>
<feature type="transmembrane region" description="Helical" evidence="12">
    <location>
        <begin position="117"/>
        <end position="134"/>
    </location>
</feature>
<dbReference type="WBParaSite" id="Gr19_v10_g16144.t1">
    <property type="protein sequence ID" value="Gr19_v10_g16144.t1"/>
    <property type="gene ID" value="Gr19_v10_g16144"/>
</dbReference>
<dbReference type="GO" id="GO:0004888">
    <property type="term" value="F:transmembrane signaling receptor activity"/>
    <property type="evidence" value="ECO:0007669"/>
    <property type="project" value="InterPro"/>
</dbReference>
<proteinExistence type="predicted"/>
<dbReference type="SUPFAM" id="SSF63712">
    <property type="entry name" value="Nicotinic receptor ligand binding domain-like"/>
    <property type="match status" value="1"/>
</dbReference>
<evidence type="ECO:0000256" key="3">
    <source>
        <dbReference type="ARBA" id="ARBA00022448"/>
    </source>
</evidence>
<keyword evidence="15" id="KW-1185">Reference proteome</keyword>
<evidence type="ECO:0000313" key="15">
    <source>
        <dbReference type="Proteomes" id="UP000887572"/>
    </source>
</evidence>
<dbReference type="InterPro" id="IPR006202">
    <property type="entry name" value="Neur_chan_lig-bd"/>
</dbReference>
<evidence type="ECO:0000256" key="6">
    <source>
        <dbReference type="ARBA" id="ARBA00022729"/>
    </source>
</evidence>
<feature type="transmembrane region" description="Helical" evidence="12">
    <location>
        <begin position="527"/>
        <end position="547"/>
    </location>
</feature>
<dbReference type="CDD" id="cd19049">
    <property type="entry name" value="LGIC_TM_anion"/>
    <property type="match status" value="1"/>
</dbReference>
<dbReference type="InterPro" id="IPR006029">
    <property type="entry name" value="Neurotrans-gated_channel_TM"/>
</dbReference>
<keyword evidence="6" id="KW-0732">Signal</keyword>
<protein>
    <submittedName>
        <fullName evidence="16">Uncharacterized protein</fullName>
    </submittedName>
</protein>
<evidence type="ECO:0000256" key="9">
    <source>
        <dbReference type="ARBA" id="ARBA00023136"/>
    </source>
</evidence>
<dbReference type="Pfam" id="PF02931">
    <property type="entry name" value="Neur_chan_LBD"/>
    <property type="match status" value="1"/>
</dbReference>
<dbReference type="Pfam" id="PF02932">
    <property type="entry name" value="Neur_chan_memb"/>
    <property type="match status" value="1"/>
</dbReference>
<dbReference type="InterPro" id="IPR036734">
    <property type="entry name" value="Neur_chan_lig-bd_sf"/>
</dbReference>
<evidence type="ECO:0000259" key="13">
    <source>
        <dbReference type="Pfam" id="PF02931"/>
    </source>
</evidence>
<evidence type="ECO:0000256" key="4">
    <source>
        <dbReference type="ARBA" id="ARBA00022475"/>
    </source>
</evidence>
<feature type="compositionally biased region" description="Polar residues" evidence="11">
    <location>
        <begin position="243"/>
        <end position="254"/>
    </location>
</feature>